<dbReference type="PANTHER" id="PTHR30154:SF34">
    <property type="entry name" value="TRANSCRIPTIONAL REGULATOR AZLB"/>
    <property type="match status" value="1"/>
</dbReference>
<gene>
    <name evidence="6" type="ORF">ABR63_06615</name>
</gene>
<dbReference type="PRINTS" id="PR00033">
    <property type="entry name" value="HTHASNC"/>
</dbReference>
<evidence type="ECO:0000259" key="4">
    <source>
        <dbReference type="Pfam" id="PF01037"/>
    </source>
</evidence>
<dbReference type="InterPro" id="IPR000485">
    <property type="entry name" value="AsnC-type_HTH_dom"/>
</dbReference>
<dbReference type="GO" id="GO:0043565">
    <property type="term" value="F:sequence-specific DNA binding"/>
    <property type="evidence" value="ECO:0007669"/>
    <property type="project" value="InterPro"/>
</dbReference>
<keyword evidence="2" id="KW-0238">DNA-binding</keyword>
<dbReference type="InterPro" id="IPR019888">
    <property type="entry name" value="Tscrpt_reg_AsnC-like"/>
</dbReference>
<name>A0A0R2PTU1_9GAMM</name>
<dbReference type="AlphaFoldDB" id="A0A0R2PTU1"/>
<accession>A0A0R2PTU1</accession>
<evidence type="ECO:0008006" key="8">
    <source>
        <dbReference type="Google" id="ProtNLM"/>
    </source>
</evidence>
<dbReference type="SMART" id="SM00344">
    <property type="entry name" value="HTH_ASNC"/>
    <property type="match status" value="1"/>
</dbReference>
<feature type="domain" description="Transcription regulator AsnC/Lrp ligand binding" evidence="4">
    <location>
        <begin position="70"/>
        <end position="137"/>
    </location>
</feature>
<dbReference type="SUPFAM" id="SSF46785">
    <property type="entry name" value="Winged helix' DNA-binding domain"/>
    <property type="match status" value="1"/>
</dbReference>
<dbReference type="Pfam" id="PF13404">
    <property type="entry name" value="HTH_AsnC-type"/>
    <property type="match status" value="1"/>
</dbReference>
<dbReference type="EMBL" id="LIAV01000007">
    <property type="protein sequence ID" value="KRO41332.1"/>
    <property type="molecule type" value="Genomic_DNA"/>
</dbReference>
<evidence type="ECO:0000256" key="2">
    <source>
        <dbReference type="ARBA" id="ARBA00023125"/>
    </source>
</evidence>
<feature type="domain" description="HTH asnC-type" evidence="5">
    <location>
        <begin position="5"/>
        <end position="44"/>
    </location>
</feature>
<dbReference type="Gene3D" id="1.10.10.10">
    <property type="entry name" value="Winged helix-like DNA-binding domain superfamily/Winged helix DNA-binding domain"/>
    <property type="match status" value="1"/>
</dbReference>
<evidence type="ECO:0000259" key="5">
    <source>
        <dbReference type="Pfam" id="PF13404"/>
    </source>
</evidence>
<dbReference type="PANTHER" id="PTHR30154">
    <property type="entry name" value="LEUCINE-RESPONSIVE REGULATORY PROTEIN"/>
    <property type="match status" value="1"/>
</dbReference>
<dbReference type="SUPFAM" id="SSF54909">
    <property type="entry name" value="Dimeric alpha+beta barrel"/>
    <property type="match status" value="1"/>
</dbReference>
<dbReference type="GO" id="GO:0043200">
    <property type="term" value="P:response to amino acid"/>
    <property type="evidence" value="ECO:0007669"/>
    <property type="project" value="TreeGrafter"/>
</dbReference>
<evidence type="ECO:0000313" key="6">
    <source>
        <dbReference type="EMBL" id="KRO41332.1"/>
    </source>
</evidence>
<keyword evidence="3" id="KW-0804">Transcription</keyword>
<comment type="caution">
    <text evidence="6">The sequence shown here is derived from an EMBL/GenBank/DDBJ whole genome shotgun (WGS) entry which is preliminary data.</text>
</comment>
<dbReference type="InterPro" id="IPR011008">
    <property type="entry name" value="Dimeric_a/b-barrel"/>
</dbReference>
<organism evidence="6 7">
    <name type="scientific">SAR86 cluster bacterium BACL1 MAG-120920-bin57</name>
    <dbReference type="NCBI Taxonomy" id="1655571"/>
    <lineage>
        <taxon>Bacteria</taxon>
        <taxon>Pseudomonadati</taxon>
        <taxon>Pseudomonadota</taxon>
        <taxon>Gammaproteobacteria</taxon>
        <taxon>SAR86 cluster</taxon>
    </lineage>
</organism>
<keyword evidence="1" id="KW-0805">Transcription regulation</keyword>
<dbReference type="InterPro" id="IPR019887">
    <property type="entry name" value="Tscrpt_reg_AsnC/Lrp_C"/>
</dbReference>
<evidence type="ECO:0000256" key="3">
    <source>
        <dbReference type="ARBA" id="ARBA00023163"/>
    </source>
</evidence>
<dbReference type="Pfam" id="PF01037">
    <property type="entry name" value="AsnC_trans_reg"/>
    <property type="match status" value="1"/>
</dbReference>
<evidence type="ECO:0000313" key="7">
    <source>
        <dbReference type="Proteomes" id="UP000050874"/>
    </source>
</evidence>
<dbReference type="GO" id="GO:0005829">
    <property type="term" value="C:cytosol"/>
    <property type="evidence" value="ECO:0007669"/>
    <property type="project" value="TreeGrafter"/>
</dbReference>
<proteinExistence type="predicted"/>
<sequence>MKVSLDDLDHKILKILESDGRAPAKYIAEQLSVNEVTVSKRLTKIIEGGFCKIIAIADFEKCGFDYLLPIGIRVHGEKLEEVADILSRLNEVFSVNVVSGIQDLEILCATQTLQETKIFLDQTLPAIPGIKSIAPAIASNVYKFETDWTPFANEA</sequence>
<protein>
    <recommendedName>
        <fullName evidence="8">HTH asnC-type domain-containing protein</fullName>
    </recommendedName>
</protein>
<dbReference type="Gene3D" id="3.30.70.920">
    <property type="match status" value="1"/>
</dbReference>
<dbReference type="InterPro" id="IPR036388">
    <property type="entry name" value="WH-like_DNA-bd_sf"/>
</dbReference>
<evidence type="ECO:0000256" key="1">
    <source>
        <dbReference type="ARBA" id="ARBA00023015"/>
    </source>
</evidence>
<reference evidence="7" key="1">
    <citation type="submission" date="2015-10" db="EMBL/GenBank/DDBJ databases">
        <title>Metagenome-Assembled Genomes uncover a global brackish microbiome.</title>
        <authorList>
            <person name="Hugerth L.W."/>
            <person name="Larsson J."/>
            <person name="Alneberg J."/>
            <person name="Lindh M.V."/>
            <person name="Legrand C."/>
            <person name="Pinhassi J."/>
            <person name="Andersson A."/>
        </authorList>
    </citation>
    <scope>NUCLEOTIDE SEQUENCE [LARGE SCALE GENOMIC DNA]</scope>
</reference>
<dbReference type="InterPro" id="IPR036390">
    <property type="entry name" value="WH_DNA-bd_sf"/>
</dbReference>
<dbReference type="Proteomes" id="UP000050874">
    <property type="component" value="Unassembled WGS sequence"/>
</dbReference>